<evidence type="ECO:0000313" key="2">
    <source>
        <dbReference type="EMBL" id="CAI9962422.1"/>
    </source>
</evidence>
<keyword evidence="4" id="KW-1185">Reference proteome</keyword>
<evidence type="ECO:0000313" key="4">
    <source>
        <dbReference type="Proteomes" id="UP001642409"/>
    </source>
</evidence>
<dbReference type="Proteomes" id="UP001642409">
    <property type="component" value="Unassembled WGS sequence"/>
</dbReference>
<comment type="caution">
    <text evidence="2">The sequence shown here is derived from an EMBL/GenBank/DDBJ whole genome shotgun (WGS) entry which is preliminary data.</text>
</comment>
<dbReference type="AlphaFoldDB" id="A0AA86QSS9"/>
<organism evidence="2">
    <name type="scientific">Hexamita inflata</name>
    <dbReference type="NCBI Taxonomy" id="28002"/>
    <lineage>
        <taxon>Eukaryota</taxon>
        <taxon>Metamonada</taxon>
        <taxon>Diplomonadida</taxon>
        <taxon>Hexamitidae</taxon>
        <taxon>Hexamitinae</taxon>
        <taxon>Hexamita</taxon>
    </lineage>
</organism>
<proteinExistence type="predicted"/>
<dbReference type="EMBL" id="CAXDID020000007">
    <property type="protein sequence ID" value="CAL5977108.1"/>
    <property type="molecule type" value="Genomic_DNA"/>
</dbReference>
<name>A0AA86QSS9_9EUKA</name>
<accession>A0AA86QSS9</accession>
<protein>
    <submittedName>
        <fullName evidence="2">Uncharacterized protein</fullName>
    </submittedName>
</protein>
<sequence>MQPYLTNPYQLSDYQIKYTSQQLQVFDQSNKLVDSFDMKYANDNPLGERFDQNRYVGAENAHFNRIVYANSNFYTLIKDTLFQLDLNCLTQIESIPGNKSSGYCKMCVFNNQIIVTNERQFFKLTNKFEETHFYFDDTEITPKNVVLYDFNNHSTICTQWNNKFMLFEIGAENCKLLFSGSHLEPEFAGSGLQIFKIDDGAKLVVDLTLEKVQISYCFEKYSTEIKISDYVTEYDVEVMKKILPDYDNFNLRRNKIYEEMQAKMPAKVTLESVITKMYPNITPEKFPLQNSYQLEDKLIFYKGIYAYVTDMNKNVLERVPINFIASKASTSHFIDKRMQLDQDIYDKLWYCNNTVYALVNDVLFSVDVFKFKELQKIPGEYGSGYVRICVYNDQILTTNEKQFFLYNPVLNKFVEKKFYLNGKQIQSRDVALHSYGLTAIARIFDTDNNKYIVQLNEQDCEIIHCGKCVEDLTPSNGAWLFDLGVNLGFVDLTSVPVKIQYCYDLNSVHKFQRTQFTYVQSDNSFDYPKEIMDMFVDEDFFDRRNQLYQNQRQNLGFKQLNVSNKFGRIQYQSKQLSFTDIFKMTNLDIEPFEKLQQQEFVLKFIRINSQSSFRRHQVGDMMGFAQQQGFRPPVPPGQDPFIQPPFGARPFPEQGFGFRRPIELGVRPNLPGPPIPREIPRNMFNPRDVDPFGFGRPQNFDQFREQ</sequence>
<gene>
    <name evidence="3" type="ORF">HINF_LOCUS4151</name>
    <name evidence="2" type="ORF">HINF_LOCUS50067</name>
</gene>
<reference evidence="2" key="1">
    <citation type="submission" date="2023-06" db="EMBL/GenBank/DDBJ databases">
        <authorList>
            <person name="Kurt Z."/>
        </authorList>
    </citation>
    <scope>NUCLEOTIDE SEQUENCE</scope>
</reference>
<feature type="region of interest" description="Disordered" evidence="1">
    <location>
        <begin position="665"/>
        <end position="706"/>
    </location>
</feature>
<dbReference type="EMBL" id="CATOUU010000952">
    <property type="protein sequence ID" value="CAI9962422.1"/>
    <property type="molecule type" value="Genomic_DNA"/>
</dbReference>
<evidence type="ECO:0000256" key="1">
    <source>
        <dbReference type="SAM" id="MobiDB-lite"/>
    </source>
</evidence>
<reference evidence="3 4" key="2">
    <citation type="submission" date="2024-07" db="EMBL/GenBank/DDBJ databases">
        <authorList>
            <person name="Akdeniz Z."/>
        </authorList>
    </citation>
    <scope>NUCLEOTIDE SEQUENCE [LARGE SCALE GENOMIC DNA]</scope>
</reference>
<evidence type="ECO:0000313" key="3">
    <source>
        <dbReference type="EMBL" id="CAL5977108.1"/>
    </source>
</evidence>